<keyword evidence="2" id="KW-0238">DNA-binding</keyword>
<dbReference type="InterPro" id="IPR009057">
    <property type="entry name" value="Homeodomain-like_sf"/>
</dbReference>
<evidence type="ECO:0000313" key="6">
    <source>
        <dbReference type="Proteomes" id="UP000608754"/>
    </source>
</evidence>
<evidence type="ECO:0000259" key="4">
    <source>
        <dbReference type="PROSITE" id="PS01124"/>
    </source>
</evidence>
<dbReference type="EMBL" id="JADGIK010000009">
    <property type="protein sequence ID" value="MBF0598171.1"/>
    <property type="molecule type" value="Genomic_DNA"/>
</dbReference>
<evidence type="ECO:0000256" key="2">
    <source>
        <dbReference type="ARBA" id="ARBA00023125"/>
    </source>
</evidence>
<organism evidence="5 6">
    <name type="scientific">Faecalibacter rhinopitheci</name>
    <dbReference type="NCBI Taxonomy" id="2779678"/>
    <lineage>
        <taxon>Bacteria</taxon>
        <taxon>Pseudomonadati</taxon>
        <taxon>Bacteroidota</taxon>
        <taxon>Flavobacteriia</taxon>
        <taxon>Flavobacteriales</taxon>
        <taxon>Weeksellaceae</taxon>
        <taxon>Faecalibacter</taxon>
    </lineage>
</organism>
<protein>
    <submittedName>
        <fullName evidence="5">Helix-turn-helix transcriptional regulator</fullName>
    </submittedName>
</protein>
<dbReference type="AlphaFoldDB" id="A0A8J7KE88"/>
<proteinExistence type="predicted"/>
<feature type="domain" description="HTH araC/xylS-type" evidence="4">
    <location>
        <begin position="16"/>
        <end position="113"/>
    </location>
</feature>
<comment type="caution">
    <text evidence="5">The sequence shown here is derived from an EMBL/GenBank/DDBJ whole genome shotgun (WGS) entry which is preliminary data.</text>
</comment>
<evidence type="ECO:0000313" key="5">
    <source>
        <dbReference type="EMBL" id="MBF0598171.1"/>
    </source>
</evidence>
<name>A0A8J7KE88_9FLAO</name>
<dbReference type="Proteomes" id="UP000608754">
    <property type="component" value="Unassembled WGS sequence"/>
</dbReference>
<reference evidence="5" key="1">
    <citation type="submission" date="2020-10" db="EMBL/GenBank/DDBJ databases">
        <authorList>
            <person name="Lu T."/>
            <person name="Wang Q."/>
            <person name="Han X."/>
        </authorList>
    </citation>
    <scope>NUCLEOTIDE SEQUENCE</scope>
    <source>
        <strain evidence="5">WQ 117</strain>
    </source>
</reference>
<dbReference type="SUPFAM" id="SSF46689">
    <property type="entry name" value="Homeodomain-like"/>
    <property type="match status" value="2"/>
</dbReference>
<gene>
    <name evidence="5" type="ORF">IM532_12100</name>
</gene>
<keyword evidence="1" id="KW-0805">Transcription regulation</keyword>
<dbReference type="RefSeq" id="WP_194183726.1">
    <property type="nucleotide sequence ID" value="NZ_JADGIK010000009.1"/>
</dbReference>
<dbReference type="GO" id="GO:0003700">
    <property type="term" value="F:DNA-binding transcription factor activity"/>
    <property type="evidence" value="ECO:0007669"/>
    <property type="project" value="InterPro"/>
</dbReference>
<keyword evidence="6" id="KW-1185">Reference proteome</keyword>
<accession>A0A8J7KE88</accession>
<evidence type="ECO:0000256" key="3">
    <source>
        <dbReference type="ARBA" id="ARBA00023163"/>
    </source>
</evidence>
<dbReference type="Gene3D" id="1.10.10.60">
    <property type="entry name" value="Homeodomain-like"/>
    <property type="match status" value="2"/>
</dbReference>
<sequence length="117" mass="14030">MQFLPENLPHQKQNQEIKAKSIEYEFHQEIDIKKVAEQVSLTLPAFCNFFKQATQMSFTEYLNRYRIDKACLLLLEDISVSECSFRCGFNHVPYFNKTFKKYIHQTPSEFIKQNRRL</sequence>
<keyword evidence="3" id="KW-0804">Transcription</keyword>
<dbReference type="PANTHER" id="PTHR43280">
    <property type="entry name" value="ARAC-FAMILY TRANSCRIPTIONAL REGULATOR"/>
    <property type="match status" value="1"/>
</dbReference>
<dbReference type="Pfam" id="PF12833">
    <property type="entry name" value="HTH_18"/>
    <property type="match status" value="1"/>
</dbReference>
<dbReference type="SMART" id="SM00342">
    <property type="entry name" value="HTH_ARAC"/>
    <property type="match status" value="1"/>
</dbReference>
<dbReference type="PROSITE" id="PS01124">
    <property type="entry name" value="HTH_ARAC_FAMILY_2"/>
    <property type="match status" value="1"/>
</dbReference>
<dbReference type="InterPro" id="IPR018060">
    <property type="entry name" value="HTH_AraC"/>
</dbReference>
<dbReference type="PANTHER" id="PTHR43280:SF2">
    <property type="entry name" value="HTH-TYPE TRANSCRIPTIONAL REGULATOR EXSA"/>
    <property type="match status" value="1"/>
</dbReference>
<evidence type="ECO:0000256" key="1">
    <source>
        <dbReference type="ARBA" id="ARBA00023015"/>
    </source>
</evidence>
<dbReference type="GO" id="GO:0043565">
    <property type="term" value="F:sequence-specific DNA binding"/>
    <property type="evidence" value="ECO:0007669"/>
    <property type="project" value="InterPro"/>
</dbReference>